<organism evidence="3 4">
    <name type="scientific">Acrocarpospora phusangensis</name>
    <dbReference type="NCBI Taxonomy" id="1070424"/>
    <lineage>
        <taxon>Bacteria</taxon>
        <taxon>Bacillati</taxon>
        <taxon>Actinomycetota</taxon>
        <taxon>Actinomycetes</taxon>
        <taxon>Streptosporangiales</taxon>
        <taxon>Streptosporangiaceae</taxon>
        <taxon>Acrocarpospora</taxon>
    </lineage>
</organism>
<name>A0A919QIX7_9ACTN</name>
<dbReference type="Proteomes" id="UP000640052">
    <property type="component" value="Unassembled WGS sequence"/>
</dbReference>
<reference evidence="3" key="1">
    <citation type="submission" date="2021-01" db="EMBL/GenBank/DDBJ databases">
        <title>Whole genome shotgun sequence of Acrocarpospora phusangensis NBRC 108782.</title>
        <authorList>
            <person name="Komaki H."/>
            <person name="Tamura T."/>
        </authorList>
    </citation>
    <scope>NUCLEOTIDE SEQUENCE</scope>
    <source>
        <strain evidence="3">NBRC 108782</strain>
    </source>
</reference>
<dbReference type="RefSeq" id="WP_204043851.1">
    <property type="nucleotide sequence ID" value="NZ_BOOA01000051.1"/>
</dbReference>
<evidence type="ECO:0000313" key="3">
    <source>
        <dbReference type="EMBL" id="GIH27190.1"/>
    </source>
</evidence>
<dbReference type="InterPro" id="IPR036163">
    <property type="entry name" value="HMA_dom_sf"/>
</dbReference>
<dbReference type="PRINTS" id="PR00944">
    <property type="entry name" value="CUEXPORT"/>
</dbReference>
<accession>A0A919QIX7</accession>
<sequence>MSTSTFTVSGMTCGHCVSSVREEVEGIPGVTSVEVDLPTGKLTVTADTPVDSEAVSKAVAEAGYSVTAS</sequence>
<feature type="domain" description="HMA" evidence="2">
    <location>
        <begin position="2"/>
        <end position="67"/>
    </location>
</feature>
<protein>
    <recommendedName>
        <fullName evidence="2">HMA domain-containing protein</fullName>
    </recommendedName>
</protein>
<dbReference type="PROSITE" id="PS50846">
    <property type="entry name" value="HMA_2"/>
    <property type="match status" value="1"/>
</dbReference>
<dbReference type="InterPro" id="IPR000428">
    <property type="entry name" value="Cu-bd"/>
</dbReference>
<dbReference type="EMBL" id="BOOA01000051">
    <property type="protein sequence ID" value="GIH27190.1"/>
    <property type="molecule type" value="Genomic_DNA"/>
</dbReference>
<dbReference type="Gene3D" id="3.30.70.100">
    <property type="match status" value="1"/>
</dbReference>
<dbReference type="SUPFAM" id="SSF55008">
    <property type="entry name" value="HMA, heavy metal-associated domain"/>
    <property type="match status" value="1"/>
</dbReference>
<keyword evidence="1" id="KW-0479">Metal-binding</keyword>
<proteinExistence type="predicted"/>
<dbReference type="GO" id="GO:0006825">
    <property type="term" value="P:copper ion transport"/>
    <property type="evidence" value="ECO:0007669"/>
    <property type="project" value="InterPro"/>
</dbReference>
<evidence type="ECO:0000256" key="1">
    <source>
        <dbReference type="ARBA" id="ARBA00022723"/>
    </source>
</evidence>
<dbReference type="Pfam" id="PF00403">
    <property type="entry name" value="HMA"/>
    <property type="match status" value="1"/>
</dbReference>
<dbReference type="CDD" id="cd00371">
    <property type="entry name" value="HMA"/>
    <property type="match status" value="1"/>
</dbReference>
<dbReference type="GO" id="GO:0005507">
    <property type="term" value="F:copper ion binding"/>
    <property type="evidence" value="ECO:0007669"/>
    <property type="project" value="InterPro"/>
</dbReference>
<dbReference type="FunFam" id="3.30.70.100:FF:000001">
    <property type="entry name" value="ATPase copper transporting beta"/>
    <property type="match status" value="1"/>
</dbReference>
<dbReference type="InterPro" id="IPR006121">
    <property type="entry name" value="HMA_dom"/>
</dbReference>
<evidence type="ECO:0000313" key="4">
    <source>
        <dbReference type="Proteomes" id="UP000640052"/>
    </source>
</evidence>
<dbReference type="InterPro" id="IPR017969">
    <property type="entry name" value="Heavy-metal-associated_CS"/>
</dbReference>
<evidence type="ECO:0000259" key="2">
    <source>
        <dbReference type="PROSITE" id="PS50846"/>
    </source>
</evidence>
<dbReference type="AlphaFoldDB" id="A0A919QIX7"/>
<comment type="caution">
    <text evidence="3">The sequence shown here is derived from an EMBL/GenBank/DDBJ whole genome shotgun (WGS) entry which is preliminary data.</text>
</comment>
<dbReference type="PROSITE" id="PS01047">
    <property type="entry name" value="HMA_1"/>
    <property type="match status" value="1"/>
</dbReference>
<gene>
    <name evidence="3" type="ORF">Aph01nite_55000</name>
</gene>
<keyword evidence="4" id="KW-1185">Reference proteome</keyword>